<name>A0ABT7V8H6_9ACTN</name>
<evidence type="ECO:0000313" key="2">
    <source>
        <dbReference type="Proteomes" id="UP001529421"/>
    </source>
</evidence>
<accession>A0ABT7V8H6</accession>
<organism evidence="1 2">
    <name type="scientific">Enorma phocaeensis</name>
    <dbReference type="NCBI Taxonomy" id="1871019"/>
    <lineage>
        <taxon>Bacteria</taxon>
        <taxon>Bacillati</taxon>
        <taxon>Actinomycetota</taxon>
        <taxon>Coriobacteriia</taxon>
        <taxon>Coriobacteriales</taxon>
        <taxon>Coriobacteriaceae</taxon>
        <taxon>Enorma</taxon>
    </lineage>
</organism>
<dbReference type="EMBL" id="JAUDDZ010000004">
    <property type="protein sequence ID" value="MDM8274798.1"/>
    <property type="molecule type" value="Genomic_DNA"/>
</dbReference>
<reference evidence="2" key="1">
    <citation type="submission" date="2023-06" db="EMBL/GenBank/DDBJ databases">
        <title>Identification and characterization of horizontal gene transfer across gut microbiota members of farm animals based on homology search.</title>
        <authorList>
            <person name="Zeman M."/>
            <person name="Kubasova T."/>
            <person name="Jahodarova E."/>
            <person name="Nykrynova M."/>
            <person name="Rychlik I."/>
        </authorList>
    </citation>
    <scope>NUCLEOTIDE SEQUENCE [LARGE SCALE GENOMIC DNA]</scope>
    <source>
        <strain evidence="2">154_Feed</strain>
    </source>
</reference>
<evidence type="ECO:0000313" key="1">
    <source>
        <dbReference type="EMBL" id="MDM8274798.1"/>
    </source>
</evidence>
<sequence>MAGDFCGLGFEIDSGSSYEEAYGLSLGNDQNISDALSRVDDIAVLGNAIFSQCRCLTHWSGGYGEEDAAWLVAALKRLEELAVPEDTRVMV</sequence>
<gene>
    <name evidence="1" type="ORF">QUW28_04695</name>
</gene>
<proteinExistence type="predicted"/>
<dbReference type="Proteomes" id="UP001529421">
    <property type="component" value="Unassembled WGS sequence"/>
</dbReference>
<comment type="caution">
    <text evidence="1">The sequence shown here is derived from an EMBL/GenBank/DDBJ whole genome shotgun (WGS) entry which is preliminary data.</text>
</comment>
<protein>
    <submittedName>
        <fullName evidence="1">Uncharacterized protein</fullName>
    </submittedName>
</protein>
<dbReference type="RefSeq" id="WP_289544922.1">
    <property type="nucleotide sequence ID" value="NZ_JAUDDZ010000004.1"/>
</dbReference>
<keyword evidence="2" id="KW-1185">Reference proteome</keyword>